<evidence type="ECO:0000313" key="7">
    <source>
        <dbReference type="EMBL" id="WEK21578.1"/>
    </source>
</evidence>
<reference evidence="7" key="1">
    <citation type="submission" date="2023-03" db="EMBL/GenBank/DDBJ databases">
        <title>Andean soil-derived lignocellulolytic bacterial consortium as a source of novel taxa and putative plastic-active enzymes.</title>
        <authorList>
            <person name="Diaz-Garcia L."/>
            <person name="Chuvochina M."/>
            <person name="Feuerriegel G."/>
            <person name="Bunk B."/>
            <person name="Sproer C."/>
            <person name="Streit W.R."/>
            <person name="Rodriguez L.M."/>
            <person name="Overmann J."/>
            <person name="Jimenez D.J."/>
        </authorList>
    </citation>
    <scope>NUCLEOTIDE SEQUENCE</scope>
    <source>
        <strain evidence="7">MAG 3858</strain>
    </source>
</reference>
<evidence type="ECO:0000313" key="8">
    <source>
        <dbReference type="Proteomes" id="UP001214530"/>
    </source>
</evidence>
<gene>
    <name evidence="7" type="ORF">P0Y49_10560</name>
</gene>
<proteinExistence type="predicted"/>
<feature type="transmembrane region" description="Helical" evidence="6">
    <location>
        <begin position="143"/>
        <end position="164"/>
    </location>
</feature>
<organism evidence="7 8">
    <name type="scientific">Candidatus Pedobacter colombiensis</name>
    <dbReference type="NCBI Taxonomy" id="3121371"/>
    <lineage>
        <taxon>Bacteria</taxon>
        <taxon>Pseudomonadati</taxon>
        <taxon>Bacteroidota</taxon>
        <taxon>Sphingobacteriia</taxon>
        <taxon>Sphingobacteriales</taxon>
        <taxon>Sphingobacteriaceae</taxon>
        <taxon>Pedobacter</taxon>
    </lineage>
</organism>
<feature type="transmembrane region" description="Helical" evidence="6">
    <location>
        <begin position="6"/>
        <end position="28"/>
    </location>
</feature>
<keyword evidence="5 6" id="KW-0472">Membrane</keyword>
<keyword evidence="4 6" id="KW-1133">Transmembrane helix</keyword>
<dbReference type="GO" id="GO:0005886">
    <property type="term" value="C:plasma membrane"/>
    <property type="evidence" value="ECO:0007669"/>
    <property type="project" value="UniProtKB-SubCell"/>
</dbReference>
<evidence type="ECO:0000256" key="3">
    <source>
        <dbReference type="ARBA" id="ARBA00022692"/>
    </source>
</evidence>
<feature type="transmembrane region" description="Helical" evidence="6">
    <location>
        <begin position="235"/>
        <end position="253"/>
    </location>
</feature>
<keyword evidence="2" id="KW-1003">Cell membrane</keyword>
<dbReference type="InterPro" id="IPR019108">
    <property type="entry name" value="Caa3_assmbl_CtaG-rel"/>
</dbReference>
<feature type="transmembrane region" description="Helical" evidence="6">
    <location>
        <begin position="112"/>
        <end position="131"/>
    </location>
</feature>
<dbReference type="EMBL" id="CP119313">
    <property type="protein sequence ID" value="WEK21578.1"/>
    <property type="molecule type" value="Genomic_DNA"/>
</dbReference>
<dbReference type="AlphaFoldDB" id="A0AAJ5WA14"/>
<sequence length="283" mass="32164">MEKEPVIYQWHFDPSVLLLSMVIVYFYYRISTVRPRKKMICFWSAISIFIGVECSPLHDLGMHYYFSAHMITHVILLLICGPLLVLSIPSRISSPSIKAIQRLSVVFAKHNWLAWLSGVGIMWFWHIPVVFDASFSAMDSSFSLINLLQMSSMLIAGICFSWPLVGPIKSERIHPLLGIVYLFTACISCSLLGLLITFAPINVFHHYNKMGASMDMHAINPWGISPEVDQQAAGLIMWVPCCFVYLGACIYLLQQWFREVDRPVNHKLVNLNVTTIDHGGRKS</sequence>
<feature type="transmembrane region" description="Helical" evidence="6">
    <location>
        <begin position="176"/>
        <end position="201"/>
    </location>
</feature>
<comment type="subcellular location">
    <subcellularLocation>
        <location evidence="1">Cell membrane</location>
        <topology evidence="1">Multi-pass membrane protein</topology>
    </subcellularLocation>
</comment>
<dbReference type="Proteomes" id="UP001214530">
    <property type="component" value="Chromosome"/>
</dbReference>
<evidence type="ECO:0000256" key="4">
    <source>
        <dbReference type="ARBA" id="ARBA00022989"/>
    </source>
</evidence>
<evidence type="ECO:0000256" key="5">
    <source>
        <dbReference type="ARBA" id="ARBA00023136"/>
    </source>
</evidence>
<name>A0AAJ5WA14_9SPHI</name>
<protein>
    <submittedName>
        <fullName evidence="7">Cytochrome c oxidase assembly protein</fullName>
    </submittedName>
</protein>
<dbReference type="Pfam" id="PF09678">
    <property type="entry name" value="Caa3_CtaG"/>
    <property type="match status" value="1"/>
</dbReference>
<feature type="transmembrane region" description="Helical" evidence="6">
    <location>
        <begin position="40"/>
        <end position="58"/>
    </location>
</feature>
<accession>A0AAJ5WA14</accession>
<evidence type="ECO:0000256" key="6">
    <source>
        <dbReference type="SAM" id="Phobius"/>
    </source>
</evidence>
<evidence type="ECO:0000256" key="1">
    <source>
        <dbReference type="ARBA" id="ARBA00004651"/>
    </source>
</evidence>
<feature type="transmembrane region" description="Helical" evidence="6">
    <location>
        <begin position="70"/>
        <end position="92"/>
    </location>
</feature>
<evidence type="ECO:0000256" key="2">
    <source>
        <dbReference type="ARBA" id="ARBA00022475"/>
    </source>
</evidence>
<keyword evidence="3 6" id="KW-0812">Transmembrane</keyword>